<dbReference type="EMBL" id="PFSK01000013">
    <property type="protein sequence ID" value="PJC23010.1"/>
    <property type="molecule type" value="Genomic_DNA"/>
</dbReference>
<evidence type="ECO:0000313" key="3">
    <source>
        <dbReference type="EMBL" id="PJC23010.1"/>
    </source>
</evidence>
<dbReference type="InterPro" id="IPR016047">
    <property type="entry name" value="M23ase_b-sheet_dom"/>
</dbReference>
<dbReference type="AlphaFoldDB" id="A0A2M8EJW2"/>
<gene>
    <name evidence="3" type="ORF">CO059_00865</name>
</gene>
<name>A0A2M8EJW2_UNCKA</name>
<dbReference type="Gene3D" id="2.70.70.10">
    <property type="entry name" value="Glucose Permease (Domain IIA)"/>
    <property type="match status" value="1"/>
</dbReference>
<dbReference type="Pfam" id="PF01551">
    <property type="entry name" value="Peptidase_M23"/>
    <property type="match status" value="1"/>
</dbReference>
<protein>
    <recommendedName>
        <fullName evidence="2">M23ase beta-sheet core domain-containing protein</fullName>
    </recommendedName>
</protein>
<dbReference type="Proteomes" id="UP000228781">
    <property type="component" value="Unassembled WGS sequence"/>
</dbReference>
<dbReference type="GO" id="GO:0004222">
    <property type="term" value="F:metalloendopeptidase activity"/>
    <property type="evidence" value="ECO:0007669"/>
    <property type="project" value="TreeGrafter"/>
</dbReference>
<dbReference type="PANTHER" id="PTHR21666:SF270">
    <property type="entry name" value="MUREIN HYDROLASE ACTIVATOR ENVC"/>
    <property type="match status" value="1"/>
</dbReference>
<keyword evidence="1" id="KW-1133">Transmembrane helix</keyword>
<evidence type="ECO:0000259" key="2">
    <source>
        <dbReference type="Pfam" id="PF01551"/>
    </source>
</evidence>
<feature type="transmembrane region" description="Helical" evidence="1">
    <location>
        <begin position="388"/>
        <end position="406"/>
    </location>
</feature>
<feature type="domain" description="M23ase beta-sheet core" evidence="2">
    <location>
        <begin position="607"/>
        <end position="695"/>
    </location>
</feature>
<keyword evidence="1" id="KW-0472">Membrane</keyword>
<evidence type="ECO:0000256" key="1">
    <source>
        <dbReference type="SAM" id="Phobius"/>
    </source>
</evidence>
<evidence type="ECO:0000313" key="4">
    <source>
        <dbReference type="Proteomes" id="UP000228781"/>
    </source>
</evidence>
<keyword evidence="1" id="KW-0812">Transmembrane</keyword>
<dbReference type="InterPro" id="IPR011055">
    <property type="entry name" value="Dup_hybrid_motif"/>
</dbReference>
<reference evidence="4" key="1">
    <citation type="submission" date="2017-09" db="EMBL/GenBank/DDBJ databases">
        <title>Depth-based differentiation of microbial function through sediment-hosted aquifers and enrichment of novel symbionts in the deep terrestrial subsurface.</title>
        <authorList>
            <person name="Probst A.J."/>
            <person name="Ladd B."/>
            <person name="Jarett J.K."/>
            <person name="Geller-Mcgrath D.E."/>
            <person name="Sieber C.M.K."/>
            <person name="Emerson J.B."/>
            <person name="Anantharaman K."/>
            <person name="Thomas B.C."/>
            <person name="Malmstrom R."/>
            <person name="Stieglmeier M."/>
            <person name="Klingl A."/>
            <person name="Woyke T."/>
            <person name="Ryan C.M."/>
            <person name="Banfield J.F."/>
        </authorList>
    </citation>
    <scope>NUCLEOTIDE SEQUENCE [LARGE SCALE GENOMIC DNA]</scope>
</reference>
<organism evidence="3 4">
    <name type="scientific">candidate division WWE3 bacterium CG_4_9_14_0_2_um_filter_48_10</name>
    <dbReference type="NCBI Taxonomy" id="1975078"/>
    <lineage>
        <taxon>Bacteria</taxon>
        <taxon>Katanobacteria</taxon>
    </lineage>
</organism>
<accession>A0A2M8EJW2</accession>
<sequence>MAEETFAERLWEGIDEALAPYDVPSEFGEILKSDLKTAFDIKAKARPGYEPGAVAFTKFNLIDAITKPLETTRETIASIFENRGRPPIPLLWTDAESAVWEHYFTVAGLDPRGGPAVPYSLQQATLRWNERARLRITRLIAEEKGIQQSPGLTLMMARQLNTYYASLPGAPAPIVGGVMLPQIIAQAEGFERGIVDRLAIGDWEGAGEIQTDWFKASKTSRDAVRKEFERVSRLGEAGISSAAQQLATSPEGVFWRYWKNRNLYFQTLNFLNTYHEKGFWGTVKVYIWQEFIKRAFATGTWRYYLYPKNLIRGAVGWTAERVRLTALLNKITEAKALFARVWKRFIKDPLTKGFEFVRDKVIRRIAGWIAARLGLAGISTAIGTAVGGPVGAILGAVVSFVGGLVAEKMMKPVLTLAIYLFVGICGFFVLAIGGMAIFLIFLMGSIFNTNAALPSAITSVPITVTKEACEPAPSCDEFDNPLQIEKDGLVHPIRWRITIKNTGEAGEQINWGDDYCQPGGDPSGFPIPIGPGGEITAFCNQNITANEDKVVTNTVRGTTTPATAPFSGTGAVIVGEPSTAYPIGWPLASGYITQGPNAPYSHTGDEAIDIDYSNAGNPVLATHSGVVVSHCYSVSGCTAGYGNYVRVRSSAGFETVFAHLDNVYVRTGDPVFFGQPVGTVGNTGNSDGFHLHYEFFGLEMAPPYIPQEVPPCVSRSVCDIHW</sequence>
<proteinExistence type="predicted"/>
<feature type="transmembrane region" description="Helical" evidence="1">
    <location>
        <begin position="418"/>
        <end position="447"/>
    </location>
</feature>
<dbReference type="PANTHER" id="PTHR21666">
    <property type="entry name" value="PEPTIDASE-RELATED"/>
    <property type="match status" value="1"/>
</dbReference>
<dbReference type="SUPFAM" id="SSF51261">
    <property type="entry name" value="Duplicated hybrid motif"/>
    <property type="match status" value="1"/>
</dbReference>
<comment type="caution">
    <text evidence="3">The sequence shown here is derived from an EMBL/GenBank/DDBJ whole genome shotgun (WGS) entry which is preliminary data.</text>
</comment>
<dbReference type="InterPro" id="IPR050570">
    <property type="entry name" value="Cell_wall_metabolism_enzyme"/>
</dbReference>
<dbReference type="CDD" id="cd12797">
    <property type="entry name" value="M23_peptidase"/>
    <property type="match status" value="1"/>
</dbReference>